<comment type="caution">
    <text evidence="1">The sequence shown here is derived from an EMBL/GenBank/DDBJ whole genome shotgun (WGS) entry which is preliminary data.</text>
</comment>
<proteinExistence type="predicted"/>
<protein>
    <submittedName>
        <fullName evidence="1">Uncharacterized protein</fullName>
    </submittedName>
</protein>
<evidence type="ECO:0000313" key="1">
    <source>
        <dbReference type="EMBL" id="KAH6925594.1"/>
    </source>
</evidence>
<dbReference type="EMBL" id="CM023487">
    <property type="protein sequence ID" value="KAH6925594.1"/>
    <property type="molecule type" value="Genomic_DNA"/>
</dbReference>
<dbReference type="Proteomes" id="UP000821845">
    <property type="component" value="Chromosome 7"/>
</dbReference>
<evidence type="ECO:0000313" key="2">
    <source>
        <dbReference type="Proteomes" id="UP000821845"/>
    </source>
</evidence>
<name>A0ACB7RVW6_HYAAI</name>
<reference evidence="1" key="1">
    <citation type="submission" date="2020-05" db="EMBL/GenBank/DDBJ databases">
        <title>Large-scale comparative analyses of tick genomes elucidate their genetic diversity and vector capacities.</title>
        <authorList>
            <person name="Jia N."/>
            <person name="Wang J."/>
            <person name="Shi W."/>
            <person name="Du L."/>
            <person name="Sun Y."/>
            <person name="Zhan W."/>
            <person name="Jiang J."/>
            <person name="Wang Q."/>
            <person name="Zhang B."/>
            <person name="Ji P."/>
            <person name="Sakyi L.B."/>
            <person name="Cui X."/>
            <person name="Yuan T."/>
            <person name="Jiang B."/>
            <person name="Yang W."/>
            <person name="Lam T.T.-Y."/>
            <person name="Chang Q."/>
            <person name="Ding S."/>
            <person name="Wang X."/>
            <person name="Zhu J."/>
            <person name="Ruan X."/>
            <person name="Zhao L."/>
            <person name="Wei J."/>
            <person name="Que T."/>
            <person name="Du C."/>
            <person name="Cheng J."/>
            <person name="Dai P."/>
            <person name="Han X."/>
            <person name="Huang E."/>
            <person name="Gao Y."/>
            <person name="Liu J."/>
            <person name="Shao H."/>
            <person name="Ye R."/>
            <person name="Li L."/>
            <person name="Wei W."/>
            <person name="Wang X."/>
            <person name="Wang C."/>
            <person name="Yang T."/>
            <person name="Huo Q."/>
            <person name="Li W."/>
            <person name="Guo W."/>
            <person name="Chen H."/>
            <person name="Zhou L."/>
            <person name="Ni X."/>
            <person name="Tian J."/>
            <person name="Zhou Y."/>
            <person name="Sheng Y."/>
            <person name="Liu T."/>
            <person name="Pan Y."/>
            <person name="Xia L."/>
            <person name="Li J."/>
            <person name="Zhao F."/>
            <person name="Cao W."/>
        </authorList>
    </citation>
    <scope>NUCLEOTIDE SEQUENCE</scope>
    <source>
        <strain evidence="1">Hyas-2018</strain>
    </source>
</reference>
<gene>
    <name evidence="1" type="ORF">HPB50_007896</name>
</gene>
<keyword evidence="2" id="KW-1185">Reference proteome</keyword>
<organism evidence="1 2">
    <name type="scientific">Hyalomma asiaticum</name>
    <name type="common">Tick</name>
    <dbReference type="NCBI Taxonomy" id="266040"/>
    <lineage>
        <taxon>Eukaryota</taxon>
        <taxon>Metazoa</taxon>
        <taxon>Ecdysozoa</taxon>
        <taxon>Arthropoda</taxon>
        <taxon>Chelicerata</taxon>
        <taxon>Arachnida</taxon>
        <taxon>Acari</taxon>
        <taxon>Parasitiformes</taxon>
        <taxon>Ixodida</taxon>
        <taxon>Ixodoidea</taxon>
        <taxon>Ixodidae</taxon>
        <taxon>Hyalomminae</taxon>
        <taxon>Hyalomma</taxon>
    </lineage>
</organism>
<accession>A0ACB7RVW6</accession>
<sequence length="256" mass="28600">MWGWRWVRTSNASELLAAAKDEEGRTAWSWTTRPQALRKAIKPVKATAKVTAERALMEPADQRHAKDYTSSLPHQALGLTSAKKILTVCFDEKATECVQNFDGVQMDGIVMSVERAQHETGGTQKKSRANTRTDCRADSHADRGYWRTMFCGLRNSSQRTNKPLAARSGHPDQVAVTSPLARPNRPGRSYPPPGSPQNMEGQVPRQTSSRPDLFVASLDGHLRLLVPASTQLSRWPLKRPASHGQEHFLFYHFKCA</sequence>